<keyword evidence="3" id="KW-1185">Reference proteome</keyword>
<dbReference type="Proteomes" id="UP001162156">
    <property type="component" value="Unassembled WGS sequence"/>
</dbReference>
<gene>
    <name evidence="2" type="ORF">NQ314_017743</name>
</gene>
<comment type="caution">
    <text evidence="2">The sequence shown here is derived from an EMBL/GenBank/DDBJ whole genome shotgun (WGS) entry which is preliminary data.</text>
</comment>
<dbReference type="PANTHER" id="PTHR46599">
    <property type="entry name" value="PIGGYBAC TRANSPOSABLE ELEMENT-DERIVED PROTEIN 4"/>
    <property type="match status" value="1"/>
</dbReference>
<dbReference type="InterPro" id="IPR029526">
    <property type="entry name" value="PGBD"/>
</dbReference>
<accession>A0AAV8WSL1</accession>
<dbReference type="Pfam" id="PF13843">
    <property type="entry name" value="DDE_Tnp_1_7"/>
    <property type="match status" value="1"/>
</dbReference>
<evidence type="ECO:0000259" key="1">
    <source>
        <dbReference type="Pfam" id="PF13843"/>
    </source>
</evidence>
<organism evidence="2 3">
    <name type="scientific">Rhamnusium bicolor</name>
    <dbReference type="NCBI Taxonomy" id="1586634"/>
    <lineage>
        <taxon>Eukaryota</taxon>
        <taxon>Metazoa</taxon>
        <taxon>Ecdysozoa</taxon>
        <taxon>Arthropoda</taxon>
        <taxon>Hexapoda</taxon>
        <taxon>Insecta</taxon>
        <taxon>Pterygota</taxon>
        <taxon>Neoptera</taxon>
        <taxon>Endopterygota</taxon>
        <taxon>Coleoptera</taxon>
        <taxon>Polyphaga</taxon>
        <taxon>Cucujiformia</taxon>
        <taxon>Chrysomeloidea</taxon>
        <taxon>Cerambycidae</taxon>
        <taxon>Lepturinae</taxon>
        <taxon>Rhagiini</taxon>
        <taxon>Rhamnusium</taxon>
    </lineage>
</organism>
<dbReference type="AlphaFoldDB" id="A0AAV8WSL1"/>
<evidence type="ECO:0000313" key="2">
    <source>
        <dbReference type="EMBL" id="KAJ8929558.1"/>
    </source>
</evidence>
<dbReference type="PANTHER" id="PTHR46599:SF3">
    <property type="entry name" value="PIGGYBAC TRANSPOSABLE ELEMENT-DERIVED PROTEIN 4"/>
    <property type="match status" value="1"/>
</dbReference>
<name>A0AAV8WSL1_9CUCU</name>
<evidence type="ECO:0000313" key="3">
    <source>
        <dbReference type="Proteomes" id="UP001162156"/>
    </source>
</evidence>
<sequence length="107" mass="12540">MSNFDFTKHSGLLVKLPEDGRPIDYFQVIADENFFHFVVEETNNYAEEILLSGVAEKSRLTAWKPLTVPELHTFFDLLLHMGTWITNRNQDYWRTDSLFNLRCLGIT</sequence>
<feature type="domain" description="PiggyBac transposable element-derived protein" evidence="1">
    <location>
        <begin position="22"/>
        <end position="100"/>
    </location>
</feature>
<reference evidence="2" key="1">
    <citation type="journal article" date="2023" name="Insect Mol. Biol.">
        <title>Genome sequencing provides insights into the evolution of gene families encoding plant cell wall-degrading enzymes in longhorned beetles.</title>
        <authorList>
            <person name="Shin N.R."/>
            <person name="Okamura Y."/>
            <person name="Kirsch R."/>
            <person name="Pauchet Y."/>
        </authorList>
    </citation>
    <scope>NUCLEOTIDE SEQUENCE</scope>
    <source>
        <strain evidence="2">RBIC_L_NR</strain>
    </source>
</reference>
<proteinExistence type="predicted"/>
<protein>
    <recommendedName>
        <fullName evidence="1">PiggyBac transposable element-derived protein domain-containing protein</fullName>
    </recommendedName>
</protein>
<dbReference type="EMBL" id="JANEYF010004966">
    <property type="protein sequence ID" value="KAJ8929558.1"/>
    <property type="molecule type" value="Genomic_DNA"/>
</dbReference>